<accession>A0A0S3F2Z9</accession>
<dbReference type="AlphaFoldDB" id="A0A0S3F2Z9"/>
<proteinExistence type="predicted"/>
<dbReference type="EMBL" id="CP013264">
    <property type="protein sequence ID" value="ALR22032.1"/>
    <property type="molecule type" value="Genomic_DNA"/>
</dbReference>
<dbReference type="InterPro" id="IPR002575">
    <property type="entry name" value="Aminoglycoside_PTrfase"/>
</dbReference>
<sequence length="445" mass="48830">MTDTSEATIRAGIARWVEKRLSGTVRDIVRLERWRPSWNVAAETPVGEIKLHFRSDRGTGLETRPLRAEYEVLRLLDEEGVPVPKIYGWCEDPEAIVMAALDDHPFHGGADIDPALHAMIEAYMAILARIHCIDTAKAAAAGLAIPKTAEDIALAYFRLADAAYLKGKAGPEPMIEFFRSWITRNVPMHRTRAVLLVADAPQFFHDGTAITAIYDLEMAHVGDPMMDLASIRVRDINEPIGGIATLIEAYRIASGEPIDWSVLQFHTIVSFMAVPMMTGATLRGMHPHPAFVEYLSWDLGASRAAIETLAEVQGIALDPVASLTPQLTRHGEALADLVAVAEKQRPPDGLLREDRVLSLARYAKRADEIGPAIDRLEIAEIASLIGHTPGSIEEAHAALEAFVLAQGERHEAALIRLFHASTMRRLQLLEGYPGPIVTRGLGKAR</sequence>
<evidence type="ECO:0000313" key="2">
    <source>
        <dbReference type="EMBL" id="ALR22032.1"/>
    </source>
</evidence>
<dbReference type="KEGG" id="sbd:ATN00_18720"/>
<dbReference type="Proteomes" id="UP000056968">
    <property type="component" value="Chromosome"/>
</dbReference>
<feature type="domain" description="Aminoglycoside phosphotransferase" evidence="1">
    <location>
        <begin position="62"/>
        <end position="263"/>
    </location>
</feature>
<keyword evidence="3" id="KW-1185">Reference proteome</keyword>
<evidence type="ECO:0000259" key="1">
    <source>
        <dbReference type="Pfam" id="PF01636"/>
    </source>
</evidence>
<organism evidence="2 3">
    <name type="scientific">Sphingobium baderi</name>
    <dbReference type="NCBI Taxonomy" id="1332080"/>
    <lineage>
        <taxon>Bacteria</taxon>
        <taxon>Pseudomonadati</taxon>
        <taxon>Pseudomonadota</taxon>
        <taxon>Alphaproteobacteria</taxon>
        <taxon>Sphingomonadales</taxon>
        <taxon>Sphingomonadaceae</taxon>
        <taxon>Sphingobium</taxon>
    </lineage>
</organism>
<dbReference type="Pfam" id="PF01636">
    <property type="entry name" value="APH"/>
    <property type="match status" value="1"/>
</dbReference>
<reference evidence="2 3" key="1">
    <citation type="submission" date="2015-11" db="EMBL/GenBank/DDBJ databases">
        <title>A Two-component Flavoprotein Monooxygenase System MeaXY Responsible for para-Hydroxylation of 2-Methyl-6-ethylaniline and 2,6-Diethylaniline in Sphingobium baderi DE-13.</title>
        <authorList>
            <person name="Cheng M."/>
            <person name="Meng Q."/>
            <person name="Yang Y."/>
            <person name="Chu C."/>
            <person name="Yan X."/>
            <person name="He J."/>
            <person name="Li S."/>
        </authorList>
    </citation>
    <scope>NUCLEOTIDE SEQUENCE [LARGE SCALE GENOMIC DNA]</scope>
    <source>
        <strain evidence="2 3">DE-13</strain>
    </source>
</reference>
<gene>
    <name evidence="2" type="ORF">ATN00_18720</name>
</gene>
<protein>
    <recommendedName>
        <fullName evidence="1">Aminoglycoside phosphotransferase domain-containing protein</fullName>
    </recommendedName>
</protein>
<dbReference type="STRING" id="1332080.ATN00_18720"/>
<dbReference type="RefSeq" id="WP_062067633.1">
    <property type="nucleotide sequence ID" value="NZ_CP013264.1"/>
</dbReference>
<name>A0A0S3F2Z9_9SPHN</name>
<evidence type="ECO:0000313" key="3">
    <source>
        <dbReference type="Proteomes" id="UP000056968"/>
    </source>
</evidence>
<dbReference type="SUPFAM" id="SSF56112">
    <property type="entry name" value="Protein kinase-like (PK-like)"/>
    <property type="match status" value="1"/>
</dbReference>
<dbReference type="Gene3D" id="3.90.1200.10">
    <property type="match status" value="1"/>
</dbReference>
<dbReference type="InterPro" id="IPR011009">
    <property type="entry name" value="Kinase-like_dom_sf"/>
</dbReference>